<proteinExistence type="predicted"/>
<evidence type="ECO:0000313" key="2">
    <source>
        <dbReference type="Proteomes" id="UP000266482"/>
    </source>
</evidence>
<name>A0A3A1UTX3_9BACL</name>
<dbReference type="Pfam" id="PF09224">
    <property type="entry name" value="DUF1961"/>
    <property type="match status" value="1"/>
</dbReference>
<dbReference type="SUPFAM" id="SSF49899">
    <property type="entry name" value="Concanavalin A-like lectins/glucanases"/>
    <property type="match status" value="1"/>
</dbReference>
<dbReference type="AlphaFoldDB" id="A0A3A1UTX3"/>
<comment type="caution">
    <text evidence="1">The sequence shown here is derived from an EMBL/GenBank/DDBJ whole genome shotgun (WGS) entry which is preliminary data.</text>
</comment>
<evidence type="ECO:0000313" key="1">
    <source>
        <dbReference type="EMBL" id="RIX49254.1"/>
    </source>
</evidence>
<dbReference type="RefSeq" id="WP_119602519.1">
    <property type="nucleotide sequence ID" value="NZ_QXQA01000019.1"/>
</dbReference>
<gene>
    <name evidence="1" type="ORF">D3P08_23235</name>
</gene>
<protein>
    <submittedName>
        <fullName evidence="1">DUF1961 family protein</fullName>
    </submittedName>
</protein>
<keyword evidence="2" id="KW-1185">Reference proteome</keyword>
<dbReference type="InterPro" id="IPR015305">
    <property type="entry name" value="DUF1961"/>
</dbReference>
<dbReference type="EMBL" id="QXQA01000019">
    <property type="protein sequence ID" value="RIX49254.1"/>
    <property type="molecule type" value="Genomic_DNA"/>
</dbReference>
<dbReference type="Gene3D" id="2.60.120.200">
    <property type="match status" value="1"/>
</dbReference>
<accession>A0A3A1UTX3</accession>
<sequence length="233" mass="26669">MAVHEHVELGELLYRNPLAHEEDVKAFVMEGDGAVSFPLGRMRLESRRDPQEGQAANIVYWCHETFPDDIVIRWKFWPIRQPGLCILFFSAAGRGGEDLFDPALQPRTGIYEQYHHGDINAYHLSYFRKSYASERRFQTCNLRKSYGFHLTAQGADPIPSIADCDPPYRMQVVKSGPHIRFYIDDLLLFHFVDDGATYGPVLDGGKIGFRQMAPLIAEYSDFEVYQRKSMNGG</sequence>
<dbReference type="OrthoDB" id="7171052at2"/>
<organism evidence="1 2">
    <name type="scientific">Paenibacillus nanensis</name>
    <dbReference type="NCBI Taxonomy" id="393251"/>
    <lineage>
        <taxon>Bacteria</taxon>
        <taxon>Bacillati</taxon>
        <taxon>Bacillota</taxon>
        <taxon>Bacilli</taxon>
        <taxon>Bacillales</taxon>
        <taxon>Paenibacillaceae</taxon>
        <taxon>Paenibacillus</taxon>
    </lineage>
</organism>
<dbReference type="Proteomes" id="UP000266482">
    <property type="component" value="Unassembled WGS sequence"/>
</dbReference>
<dbReference type="InterPro" id="IPR013320">
    <property type="entry name" value="ConA-like_dom_sf"/>
</dbReference>
<reference evidence="1 2" key="1">
    <citation type="submission" date="2018-09" db="EMBL/GenBank/DDBJ databases">
        <title>Paenibacillus aracenensis nov. sp. isolated from a cave in southern Spain.</title>
        <authorList>
            <person name="Jurado V."/>
            <person name="Gutierrez-Patricio S."/>
            <person name="Gonzalez-Pimentel J.L."/>
            <person name="Miller A.Z."/>
            <person name="Laiz L."/>
            <person name="Saiz-Jimenez C."/>
        </authorList>
    </citation>
    <scope>NUCLEOTIDE SEQUENCE [LARGE SCALE GENOMIC DNA]</scope>
    <source>
        <strain evidence="1 2">DSM 22867</strain>
    </source>
</reference>